<feature type="compositionally biased region" description="Basic and acidic residues" evidence="1">
    <location>
        <begin position="587"/>
        <end position="598"/>
    </location>
</feature>
<proteinExistence type="predicted"/>
<accession>A0AAW0EIT1</accession>
<feature type="compositionally biased region" description="Low complexity" evidence="1">
    <location>
        <begin position="602"/>
        <end position="617"/>
    </location>
</feature>
<feature type="region of interest" description="Disordered" evidence="1">
    <location>
        <begin position="552"/>
        <end position="637"/>
    </location>
</feature>
<feature type="compositionally biased region" description="Polar residues" evidence="1">
    <location>
        <begin position="663"/>
        <end position="682"/>
    </location>
</feature>
<feature type="compositionally biased region" description="Low complexity" evidence="1">
    <location>
        <begin position="552"/>
        <end position="579"/>
    </location>
</feature>
<feature type="region of interest" description="Disordered" evidence="1">
    <location>
        <begin position="651"/>
        <end position="691"/>
    </location>
</feature>
<keyword evidence="3" id="KW-1185">Reference proteome</keyword>
<feature type="compositionally biased region" description="Polar residues" evidence="1">
    <location>
        <begin position="273"/>
        <end position="284"/>
    </location>
</feature>
<feature type="compositionally biased region" description="Low complexity" evidence="1">
    <location>
        <begin position="117"/>
        <end position="151"/>
    </location>
</feature>
<evidence type="ECO:0000313" key="2">
    <source>
        <dbReference type="EMBL" id="KAK7194068.1"/>
    </source>
</evidence>
<feature type="region of interest" description="Disordered" evidence="1">
    <location>
        <begin position="444"/>
        <end position="473"/>
    </location>
</feature>
<feature type="compositionally biased region" description="Polar residues" evidence="1">
    <location>
        <begin position="622"/>
        <end position="637"/>
    </location>
</feature>
<feature type="region of interest" description="Disordered" evidence="1">
    <location>
        <begin position="83"/>
        <end position="235"/>
    </location>
</feature>
<dbReference type="Proteomes" id="UP001430356">
    <property type="component" value="Unassembled WGS sequence"/>
</dbReference>
<gene>
    <name evidence="2" type="ORF">NESM_000319500</name>
</gene>
<evidence type="ECO:0000313" key="3">
    <source>
        <dbReference type="Proteomes" id="UP001430356"/>
    </source>
</evidence>
<feature type="compositionally biased region" description="Basic and acidic residues" evidence="1">
    <location>
        <begin position="155"/>
        <end position="165"/>
    </location>
</feature>
<feature type="region of interest" description="Disordered" evidence="1">
    <location>
        <begin position="248"/>
        <end position="374"/>
    </location>
</feature>
<feature type="compositionally biased region" description="Basic residues" evidence="1">
    <location>
        <begin position="94"/>
        <end position="111"/>
    </location>
</feature>
<organism evidence="2 3">
    <name type="scientific">Novymonas esmeraldas</name>
    <dbReference type="NCBI Taxonomy" id="1808958"/>
    <lineage>
        <taxon>Eukaryota</taxon>
        <taxon>Discoba</taxon>
        <taxon>Euglenozoa</taxon>
        <taxon>Kinetoplastea</taxon>
        <taxon>Metakinetoplastina</taxon>
        <taxon>Trypanosomatida</taxon>
        <taxon>Trypanosomatidae</taxon>
        <taxon>Novymonas</taxon>
    </lineage>
</organism>
<protein>
    <submittedName>
        <fullName evidence="2">Uncharacterized protein</fullName>
    </submittedName>
</protein>
<evidence type="ECO:0000256" key="1">
    <source>
        <dbReference type="SAM" id="MobiDB-lite"/>
    </source>
</evidence>
<feature type="compositionally biased region" description="Basic and acidic residues" evidence="1">
    <location>
        <begin position="320"/>
        <end position="340"/>
    </location>
</feature>
<feature type="compositionally biased region" description="Low complexity" evidence="1">
    <location>
        <begin position="172"/>
        <end position="199"/>
    </location>
</feature>
<dbReference type="EMBL" id="JAECZO010000030">
    <property type="protein sequence ID" value="KAK7194068.1"/>
    <property type="molecule type" value="Genomic_DNA"/>
</dbReference>
<comment type="caution">
    <text evidence="2">The sequence shown here is derived from an EMBL/GenBank/DDBJ whole genome shotgun (WGS) entry which is preliminary data.</text>
</comment>
<sequence length="725" mass="74996">MYMDLLEQEVEALGAEVTRLRLMVHRVTQVMEAPIPGHRVPFHADPSQVSPSVDHSNASDLQATVDSYKQILPLVQLLLAQQQRSETAGSDSKRRSRRATHRHHNRGRHGKDRRDASSSSSSSSSRTPTSPVSSTRRSLTTASSSQQQQQRSQKRRSDSHGHAVREQVSVTRAASASPSPPSARALAEQQAAAEPHAALTSPHQHSIASPSLAGRRRSSGAALPASVQPPPDAAALRSASISIMDRLRAQHQHEAAAEREDSSDSSNVMPMVTSLTRPTATGHPSPTPRRQYVMSASTTPSTTKPGSAKAGASGKLHQPPSEREFEHRGPARSGAEEPSRHSTAALPPGADASNTLFESSRSSNRVSERAGGSAVDSVLLSGQGIYNYSAIASAFSSPATSHVPEETGAASSGRPLAHAALASMSSAAGTSLINSLPQLPAAAESGLARQPGHGSASGGGGGAVHSSSSSSAEDASQVQNALLATIPTPYRAGSLILGARLPIAVQAASSPSASVATAVSGRGDSQDKAVAAASALQRTGPAASTTAAATLRTAQATGGRPNRSSTSTSSSSSDDAAAAFHHPISRRPTETHHRDSSFHDYSATAASPQQPQQLLTPDARTRSSPAPLQDPSASQSHDAYSFAAYSLQYSAQHSPPPQDIDASPNSSRALSHSMSPHQSARSVSLGGSVPERRGSIAAGGYYYGYDFGAGSPSQPSMASSRVGEA</sequence>
<name>A0AAW0EIT1_9TRYP</name>
<reference evidence="2 3" key="1">
    <citation type="journal article" date="2021" name="MBio">
        <title>A New Model Trypanosomatid, Novymonas esmeraldas: Genomic Perception of Its 'Candidatus Pandoraea novymonadis' Endosymbiont.</title>
        <authorList>
            <person name="Zakharova A."/>
            <person name="Saura A."/>
            <person name="Butenko A."/>
            <person name="Podesvova L."/>
            <person name="Warmusova S."/>
            <person name="Kostygov A.Y."/>
            <person name="Nenarokova A."/>
            <person name="Lukes J."/>
            <person name="Opperdoes F.R."/>
            <person name="Yurchenko V."/>
        </authorList>
    </citation>
    <scope>NUCLEOTIDE SEQUENCE [LARGE SCALE GENOMIC DNA]</scope>
    <source>
        <strain evidence="2 3">E262AT.01</strain>
    </source>
</reference>
<dbReference type="AlphaFoldDB" id="A0AAW0EIT1"/>
<feature type="compositionally biased region" description="Basic and acidic residues" evidence="1">
    <location>
        <begin position="248"/>
        <end position="262"/>
    </location>
</feature>
<feature type="compositionally biased region" description="Polar residues" evidence="1">
    <location>
        <begin position="294"/>
        <end position="305"/>
    </location>
</feature>